<protein>
    <submittedName>
        <fullName evidence="2">Tn7-like transposition protein C</fullName>
    </submittedName>
</protein>
<feature type="domain" description="ORC1/DEAH AAA+ ATPase" evidence="1">
    <location>
        <begin position="113"/>
        <end position="283"/>
    </location>
</feature>
<gene>
    <name evidence="2" type="ordered locus">Galf_2915</name>
</gene>
<dbReference type="AlphaFoldDB" id="D9SE85"/>
<evidence type="ECO:0000259" key="1">
    <source>
        <dbReference type="Pfam" id="PF13401"/>
    </source>
</evidence>
<dbReference type="InterPro" id="IPR027417">
    <property type="entry name" value="P-loop_NTPase"/>
</dbReference>
<dbReference type="HOGENOM" id="CLU_637366_0_0_4"/>
<dbReference type="RefSeq" id="WP_013294809.1">
    <property type="nucleotide sequence ID" value="NC_014394.1"/>
</dbReference>
<evidence type="ECO:0000313" key="3">
    <source>
        <dbReference type="Proteomes" id="UP000001235"/>
    </source>
</evidence>
<keyword evidence="3" id="KW-1185">Reference proteome</keyword>
<dbReference type="Proteomes" id="UP000001235">
    <property type="component" value="Chromosome"/>
</dbReference>
<dbReference type="OrthoDB" id="5593847at2"/>
<dbReference type="GO" id="GO:0016887">
    <property type="term" value="F:ATP hydrolysis activity"/>
    <property type="evidence" value="ECO:0007669"/>
    <property type="project" value="InterPro"/>
</dbReference>
<sequence length="430" mass="47996">MSDSSSFDPYAGNILTQGLGPILSRQQALAKLTYLPPFPPRNISNVPKHIRMHLLMTLRDFHIPSMEGGRLVETIDLMIRPSYRYRDPKSAQTWGMIGGEPLLHKTPRAPAAAAAVVGHSGSGKTEAILRGLNLYPQQVITHNTFPHFVGKHQQVVWQSIDVPASGRASDLAANLMIAWDETIAKHFPPGTPPRFEAALAKERREGSKMLDEWQQVASSHFLGLLHLDEVQNFFRLQSLEKRKKRTNETGGLELSIIEDLCLKRILTLTNTCQMAVLLSGTPDGIGALNKRLSNTERVVSSGYHPFPIFENAESTSFYKVFLVPLGNYQFVQKRLEVNSEFAALIIELTGGVPRIIIALWIAAHRIAFEREEDDLRTDDFIRAAATYLAPIAPAIAALRSKDPKRMSRYEDLIALDDGFFETFWSTVGSL</sequence>
<dbReference type="InterPro" id="IPR049945">
    <property type="entry name" value="AAA_22"/>
</dbReference>
<name>D9SE85_GALCS</name>
<accession>D9SE85</accession>
<dbReference type="eggNOG" id="COG2842">
    <property type="taxonomic scope" value="Bacteria"/>
</dbReference>
<proteinExistence type="predicted"/>
<dbReference type="SUPFAM" id="SSF52540">
    <property type="entry name" value="P-loop containing nucleoside triphosphate hydrolases"/>
    <property type="match status" value="1"/>
</dbReference>
<dbReference type="KEGG" id="gca:Galf_2915"/>
<reference evidence="2 3" key="1">
    <citation type="submission" date="2010-08" db="EMBL/GenBank/DDBJ databases">
        <title>Complete sequence of Gallionella capsiferriformans ES-2.</title>
        <authorList>
            <consortium name="US DOE Joint Genome Institute"/>
            <person name="Lucas S."/>
            <person name="Copeland A."/>
            <person name="Lapidus A."/>
            <person name="Cheng J.-F."/>
            <person name="Bruce D."/>
            <person name="Goodwin L."/>
            <person name="Pitluck S."/>
            <person name="Chertkov O."/>
            <person name="Davenport K.W."/>
            <person name="Detter J.C."/>
            <person name="Han C."/>
            <person name="Tapia R."/>
            <person name="Land M."/>
            <person name="Hauser L."/>
            <person name="Chang Y.-J."/>
            <person name="Jeffries C."/>
            <person name="Kyrpides N."/>
            <person name="Ivanova N."/>
            <person name="Mikhailova N."/>
            <person name="Shelobolina E.S."/>
            <person name="Picardal F."/>
            <person name="Roden E."/>
            <person name="Emerson D."/>
            <person name="Woyke T."/>
        </authorList>
    </citation>
    <scope>NUCLEOTIDE SEQUENCE [LARGE SCALE GENOMIC DNA]</scope>
    <source>
        <strain evidence="2 3">ES-2</strain>
    </source>
</reference>
<dbReference type="STRING" id="395494.Galf_2915"/>
<dbReference type="Pfam" id="PF13401">
    <property type="entry name" value="AAA_22"/>
    <property type="match status" value="1"/>
</dbReference>
<dbReference type="EMBL" id="CP002159">
    <property type="protein sequence ID" value="ADL56907.1"/>
    <property type="molecule type" value="Genomic_DNA"/>
</dbReference>
<evidence type="ECO:0000313" key="2">
    <source>
        <dbReference type="EMBL" id="ADL56907.1"/>
    </source>
</evidence>
<organism evidence="2 3">
    <name type="scientific">Gallionella capsiferriformans (strain ES-2)</name>
    <name type="common">Gallionella ferruginea capsiferriformans (strain ES-2)</name>
    <dbReference type="NCBI Taxonomy" id="395494"/>
    <lineage>
        <taxon>Bacteria</taxon>
        <taxon>Pseudomonadati</taxon>
        <taxon>Pseudomonadota</taxon>
        <taxon>Betaproteobacteria</taxon>
        <taxon>Nitrosomonadales</taxon>
        <taxon>Gallionellaceae</taxon>
        <taxon>Gallionella</taxon>
    </lineage>
</organism>